<keyword evidence="3" id="KW-0614">Plasmid</keyword>
<dbReference type="RefSeq" id="WP_042385864.1">
    <property type="nucleotide sequence ID" value="NZ_CP016624.1"/>
</dbReference>
<dbReference type="AlphaFoldDB" id="A0AAN1D8Q2"/>
<keyword evidence="1" id="KW-0175">Coiled coil</keyword>
<evidence type="ECO:0000313" key="4">
    <source>
        <dbReference type="Proteomes" id="UP000093052"/>
    </source>
</evidence>
<keyword evidence="4" id="KW-1185">Reference proteome</keyword>
<geneLocation type="plasmid" evidence="3 4">
    <name>pNCI002</name>
</geneLocation>
<feature type="domain" description="HTH merR-type" evidence="2">
    <location>
        <begin position="10"/>
        <end position="72"/>
    </location>
</feature>
<dbReference type="InterPro" id="IPR009061">
    <property type="entry name" value="DNA-bd_dom_put_sf"/>
</dbReference>
<keyword evidence="3" id="KW-0238">DNA-binding</keyword>
<dbReference type="Pfam" id="PF13411">
    <property type="entry name" value="MerR_1"/>
    <property type="match status" value="1"/>
</dbReference>
<accession>A0AAN1D8Q2</accession>
<gene>
    <name evidence="3" type="ORF">BCV53_19655</name>
</gene>
<reference evidence="4" key="1">
    <citation type="journal article" date="2016" name="Genome Announc.">
        <title>Complete Genome Sequence of Geobacillus thermoglucosidasius NCIMB 11955, the Progenitor of a Bioethanol Production Strain.</title>
        <authorList>
            <person name="Sheng L."/>
            <person name="Zhang Y."/>
            <person name="Minton N.P."/>
        </authorList>
    </citation>
    <scope>NUCLEOTIDE SEQUENCE [LARGE SCALE GENOMIC DNA]</scope>
    <source>
        <strain evidence="4">NCIMB 11955</strain>
    </source>
</reference>
<dbReference type="Gene3D" id="1.10.1660.10">
    <property type="match status" value="1"/>
</dbReference>
<evidence type="ECO:0000259" key="2">
    <source>
        <dbReference type="Pfam" id="PF13411"/>
    </source>
</evidence>
<protein>
    <submittedName>
        <fullName evidence="3">DNA-binding protein</fullName>
    </submittedName>
</protein>
<dbReference type="SUPFAM" id="SSF46955">
    <property type="entry name" value="Putative DNA-binding domain"/>
    <property type="match status" value="1"/>
</dbReference>
<dbReference type="GO" id="GO:0003677">
    <property type="term" value="F:DNA binding"/>
    <property type="evidence" value="ECO:0007669"/>
    <property type="project" value="UniProtKB-KW"/>
</dbReference>
<name>A0AAN1D8Q2_PARTM</name>
<evidence type="ECO:0000313" key="3">
    <source>
        <dbReference type="EMBL" id="ANZ32311.1"/>
    </source>
</evidence>
<sequence>MSDKIAFYSKDVSDNLEIAASTLRKWSAMLEDAGYPFKKNDKGQRLYYEKDIVALRHLKRLTQDEGMSLENAVNEVVNRVKETEEIAQELDVPSDMTRYDDKLDQLIERIERLEMVNRQLIEKLNEQQRYINQRLEERDRKLMESIRAIQEQKQAALETAATTEDKGTKKRGWLSRIFGK</sequence>
<organism evidence="3 4">
    <name type="scientific">Parageobacillus thermoglucosidasius</name>
    <name type="common">Geobacillus thermoglucosidasius</name>
    <dbReference type="NCBI Taxonomy" id="1426"/>
    <lineage>
        <taxon>Bacteria</taxon>
        <taxon>Bacillati</taxon>
        <taxon>Bacillota</taxon>
        <taxon>Bacilli</taxon>
        <taxon>Bacillales</taxon>
        <taxon>Anoxybacillaceae</taxon>
        <taxon>Parageobacillus</taxon>
    </lineage>
</organism>
<dbReference type="GeneID" id="56927643"/>
<feature type="coiled-coil region" evidence="1">
    <location>
        <begin position="96"/>
        <end position="166"/>
    </location>
</feature>
<dbReference type="Proteomes" id="UP000093052">
    <property type="component" value="Plasmid pNCI002"/>
</dbReference>
<dbReference type="EMBL" id="CP016624">
    <property type="protein sequence ID" value="ANZ32311.1"/>
    <property type="molecule type" value="Genomic_DNA"/>
</dbReference>
<proteinExistence type="predicted"/>
<dbReference type="InterPro" id="IPR000551">
    <property type="entry name" value="MerR-type_HTH_dom"/>
</dbReference>
<dbReference type="GO" id="GO:0006355">
    <property type="term" value="P:regulation of DNA-templated transcription"/>
    <property type="evidence" value="ECO:0007669"/>
    <property type="project" value="InterPro"/>
</dbReference>
<evidence type="ECO:0000256" key="1">
    <source>
        <dbReference type="SAM" id="Coils"/>
    </source>
</evidence>